<dbReference type="SUPFAM" id="SSF51161">
    <property type="entry name" value="Trimeric LpxA-like enzymes"/>
    <property type="match status" value="1"/>
</dbReference>
<dbReference type="Pfam" id="PF24894">
    <property type="entry name" value="Hexapep_GlmU"/>
    <property type="match status" value="1"/>
</dbReference>
<dbReference type="RefSeq" id="WP_342538933.1">
    <property type="nucleotide sequence ID" value="NZ_JBEPME010000001.1"/>
</dbReference>
<dbReference type="InterPro" id="IPR011831">
    <property type="entry name" value="ADP-Glc_PPase"/>
</dbReference>
<feature type="domain" description="Nucleotidyl transferase" evidence="3">
    <location>
        <begin position="20"/>
        <end position="218"/>
    </location>
</feature>
<evidence type="ECO:0000259" key="3">
    <source>
        <dbReference type="Pfam" id="PF00483"/>
    </source>
</evidence>
<keyword evidence="5" id="KW-0548">Nucleotidyltransferase</keyword>
<evidence type="ECO:0000313" key="6">
    <source>
        <dbReference type="Proteomes" id="UP001549104"/>
    </source>
</evidence>
<dbReference type="CDD" id="cd04651">
    <property type="entry name" value="LbH_G1P_AT_C"/>
    <property type="match status" value="1"/>
</dbReference>
<dbReference type="PANTHER" id="PTHR43523:SF6">
    <property type="entry name" value="GLYCOGEN BIOSYNTHESIS PROTEIN GLGD"/>
    <property type="match status" value="1"/>
</dbReference>
<keyword evidence="6" id="KW-1185">Reference proteome</keyword>
<dbReference type="PANTHER" id="PTHR43523">
    <property type="entry name" value="GLUCOSE-1-PHOSPHATE ADENYLYLTRANSFERASE-RELATED"/>
    <property type="match status" value="1"/>
</dbReference>
<dbReference type="Pfam" id="PF00483">
    <property type="entry name" value="NTP_transferase"/>
    <property type="match status" value="1"/>
</dbReference>
<dbReference type="EMBL" id="JBEPME010000001">
    <property type="protein sequence ID" value="MET3655686.1"/>
    <property type="molecule type" value="Genomic_DNA"/>
</dbReference>
<feature type="domain" description="Glucose-1-phosphate adenylyltransferase/Bifunctional protein GlmU-like C-terminal hexapeptide" evidence="4">
    <location>
        <begin position="281"/>
        <end position="354"/>
    </location>
</feature>
<dbReference type="CDD" id="cd02508">
    <property type="entry name" value="ADP_Glucose_PP"/>
    <property type="match status" value="1"/>
</dbReference>
<dbReference type="Gene3D" id="3.90.550.10">
    <property type="entry name" value="Spore Coat Polysaccharide Biosynthesis Protein SpsA, Chain A"/>
    <property type="match status" value="1"/>
</dbReference>
<sequence>MNTMMGLINLEHEHHYFHELTYFRSGATIPFAGRYRLIDFPLSNMGNSNVESVAIFTRNKYRSLMDHLQTGGSWEMDERNGGLFILPPDWNDPSDISKGDLSFFHNNRDYFARGKSSYVLISGSQFISNTDYQDAFKSHLANKADVTLITTHVETLNTEHDSAFRIEADEDGWVTTITNDKQENDLFTGVYIINKDLLMTLVDQCIAHHQDHFFVHGIKENLATLKVQTYKNNGYGVFINSIESYYRHNMNLLSEENYKALFYKLPFIRTKVGNQPPTKYRNEASVKKSILANGCIIAGEVEGSVLFRGVTVEEGATVKNSIIMQRCKIEAGVHLENVILDKDVHVTANQQLIGSKDKPYVVAKRQVM</sequence>
<evidence type="ECO:0000256" key="1">
    <source>
        <dbReference type="ARBA" id="ARBA00010443"/>
    </source>
</evidence>
<dbReference type="InterPro" id="IPR056818">
    <property type="entry name" value="GlmU/GlgC-like_hexapep"/>
</dbReference>
<name>A0ABV2K3Q3_SPOPS</name>
<gene>
    <name evidence="5" type="ORF">ABIC55_000770</name>
</gene>
<dbReference type="InterPro" id="IPR029044">
    <property type="entry name" value="Nucleotide-diphossugar_trans"/>
</dbReference>
<comment type="similarity">
    <text evidence="1">Belongs to the bacterial/plant glucose-1-phosphate adenylyltransferase family.</text>
</comment>
<dbReference type="Proteomes" id="UP001549104">
    <property type="component" value="Unassembled WGS sequence"/>
</dbReference>
<keyword evidence="2" id="KW-0320">Glycogen biosynthesis</keyword>
<proteinExistence type="inferred from homology"/>
<dbReference type="Gene3D" id="2.160.10.10">
    <property type="entry name" value="Hexapeptide repeat proteins"/>
    <property type="match status" value="1"/>
</dbReference>
<evidence type="ECO:0000313" key="5">
    <source>
        <dbReference type="EMBL" id="MET3655686.1"/>
    </source>
</evidence>
<accession>A0ABV2K3Q3</accession>
<dbReference type="SUPFAM" id="SSF53448">
    <property type="entry name" value="Nucleotide-diphospho-sugar transferases"/>
    <property type="match status" value="1"/>
</dbReference>
<organism evidence="5 6">
    <name type="scientific">Sporosarcina psychrophila</name>
    <name type="common">Bacillus psychrophilus</name>
    <dbReference type="NCBI Taxonomy" id="1476"/>
    <lineage>
        <taxon>Bacteria</taxon>
        <taxon>Bacillati</taxon>
        <taxon>Bacillota</taxon>
        <taxon>Bacilli</taxon>
        <taxon>Bacillales</taxon>
        <taxon>Caryophanaceae</taxon>
        <taxon>Sporosarcina</taxon>
    </lineage>
</organism>
<evidence type="ECO:0000259" key="4">
    <source>
        <dbReference type="Pfam" id="PF24894"/>
    </source>
</evidence>
<dbReference type="InterPro" id="IPR005835">
    <property type="entry name" value="NTP_transferase_dom"/>
</dbReference>
<reference evidence="5 6" key="1">
    <citation type="submission" date="2024-06" db="EMBL/GenBank/DDBJ databases">
        <title>Sorghum-associated microbial communities from plants grown in Nebraska, USA.</title>
        <authorList>
            <person name="Schachtman D."/>
        </authorList>
    </citation>
    <scope>NUCLEOTIDE SEQUENCE [LARGE SCALE GENOMIC DNA]</scope>
    <source>
        <strain evidence="5 6">1288</strain>
    </source>
</reference>
<evidence type="ECO:0000256" key="2">
    <source>
        <dbReference type="ARBA" id="ARBA00023056"/>
    </source>
</evidence>
<dbReference type="InterPro" id="IPR011832">
    <property type="entry name" value="GlgDAde_trans"/>
</dbReference>
<dbReference type="GO" id="GO:0008878">
    <property type="term" value="F:glucose-1-phosphate adenylyltransferase activity"/>
    <property type="evidence" value="ECO:0007669"/>
    <property type="project" value="UniProtKB-EC"/>
</dbReference>
<dbReference type="EC" id="2.7.7.27" evidence="5"/>
<keyword evidence="5" id="KW-0808">Transferase</keyword>
<comment type="caution">
    <text evidence="5">The sequence shown here is derived from an EMBL/GenBank/DDBJ whole genome shotgun (WGS) entry which is preliminary data.</text>
</comment>
<protein>
    <submittedName>
        <fullName evidence="5">Glucose-1-phosphate adenylyltransferase</fullName>
        <ecNumber evidence="5">2.7.7.27</ecNumber>
    </submittedName>
</protein>
<dbReference type="InterPro" id="IPR011004">
    <property type="entry name" value="Trimer_LpxA-like_sf"/>
</dbReference>
<dbReference type="NCBIfam" id="TIGR02092">
    <property type="entry name" value="glgD"/>
    <property type="match status" value="1"/>
</dbReference>